<keyword evidence="1" id="KW-0472">Membrane</keyword>
<keyword evidence="1" id="KW-1133">Transmembrane helix</keyword>
<name>A0A4R1KF46_9BACT</name>
<gene>
    <name evidence="2" type="ORF">C8D98_0426</name>
</gene>
<evidence type="ECO:0000313" key="2">
    <source>
        <dbReference type="EMBL" id="TCK61919.1"/>
    </source>
</evidence>
<dbReference type="Proteomes" id="UP000294614">
    <property type="component" value="Unassembled WGS sequence"/>
</dbReference>
<protein>
    <submittedName>
        <fullName evidence="2">Uncharacterized protein</fullName>
    </submittedName>
</protein>
<keyword evidence="3" id="KW-1185">Reference proteome</keyword>
<evidence type="ECO:0000313" key="3">
    <source>
        <dbReference type="Proteomes" id="UP000294614"/>
    </source>
</evidence>
<proteinExistence type="predicted"/>
<keyword evidence="1" id="KW-0812">Transmembrane</keyword>
<organism evidence="2 3">
    <name type="scientific">Seleniivibrio woodruffii</name>
    <dbReference type="NCBI Taxonomy" id="1078050"/>
    <lineage>
        <taxon>Bacteria</taxon>
        <taxon>Pseudomonadati</taxon>
        <taxon>Deferribacterota</taxon>
        <taxon>Deferribacteres</taxon>
        <taxon>Deferribacterales</taxon>
        <taxon>Geovibrionaceae</taxon>
        <taxon>Seleniivibrio</taxon>
    </lineage>
</organism>
<dbReference type="AlphaFoldDB" id="A0A4R1KF46"/>
<feature type="transmembrane region" description="Helical" evidence="1">
    <location>
        <begin position="40"/>
        <end position="61"/>
    </location>
</feature>
<dbReference type="RefSeq" id="WP_132871593.1">
    <property type="nucleotide sequence ID" value="NZ_SMGG01000003.1"/>
</dbReference>
<evidence type="ECO:0000256" key="1">
    <source>
        <dbReference type="SAM" id="Phobius"/>
    </source>
</evidence>
<dbReference type="EMBL" id="SMGG01000003">
    <property type="protein sequence ID" value="TCK61919.1"/>
    <property type="molecule type" value="Genomic_DNA"/>
</dbReference>
<reference evidence="2 3" key="1">
    <citation type="submission" date="2019-03" db="EMBL/GenBank/DDBJ databases">
        <title>Genomic Encyclopedia of Type Strains, Phase IV (KMG-IV): sequencing the most valuable type-strain genomes for metagenomic binning, comparative biology and taxonomic classification.</title>
        <authorList>
            <person name="Goeker M."/>
        </authorList>
    </citation>
    <scope>NUCLEOTIDE SEQUENCE [LARGE SCALE GENOMIC DNA]</scope>
    <source>
        <strain evidence="2 3">DSM 24984</strain>
    </source>
</reference>
<accession>A0A4R1KF46</accession>
<comment type="caution">
    <text evidence="2">The sequence shown here is derived from an EMBL/GenBank/DDBJ whole genome shotgun (WGS) entry which is preliminary data.</text>
</comment>
<sequence length="65" mass="7139">MPEEKKLSPLQIKRRYTKYAMAASLGILVVSGFQKGKTARTVHTAAGFALIGLAAYHTALYKKRS</sequence>
<dbReference type="OrthoDB" id="5460567at2"/>